<evidence type="ECO:0008006" key="3">
    <source>
        <dbReference type="Google" id="ProtNLM"/>
    </source>
</evidence>
<evidence type="ECO:0000313" key="1">
    <source>
        <dbReference type="EMBL" id="EAZ91927.1"/>
    </source>
</evidence>
<dbReference type="PANTHER" id="PTHR33639:SF2">
    <property type="entry name" value="DUF393 DOMAIN-CONTAINING PROTEIN"/>
    <property type="match status" value="1"/>
</dbReference>
<protein>
    <recommendedName>
        <fullName evidence="3">Thiol-disulphide oxidoreductase DCC</fullName>
    </recommendedName>
</protein>
<dbReference type="AlphaFoldDB" id="A3INM9"/>
<gene>
    <name evidence="1" type="ORF">CY0110_29669</name>
</gene>
<dbReference type="InterPro" id="IPR052927">
    <property type="entry name" value="DCC_oxidoreductase"/>
</dbReference>
<proteinExistence type="predicted"/>
<accession>A3INM9</accession>
<dbReference type="GO" id="GO:0015035">
    <property type="term" value="F:protein-disulfide reductase activity"/>
    <property type="evidence" value="ECO:0007669"/>
    <property type="project" value="InterPro"/>
</dbReference>
<dbReference type="EMBL" id="AAXW01000010">
    <property type="protein sequence ID" value="EAZ91927.1"/>
    <property type="molecule type" value="Genomic_DNA"/>
</dbReference>
<organism evidence="1 2">
    <name type="scientific">Crocosphaera chwakensis CCY0110</name>
    <dbReference type="NCBI Taxonomy" id="391612"/>
    <lineage>
        <taxon>Bacteria</taxon>
        <taxon>Bacillati</taxon>
        <taxon>Cyanobacteriota</taxon>
        <taxon>Cyanophyceae</taxon>
        <taxon>Oscillatoriophycideae</taxon>
        <taxon>Chroococcales</taxon>
        <taxon>Aphanothecaceae</taxon>
        <taxon>Crocosphaera</taxon>
        <taxon>Crocosphaera chwakensis</taxon>
    </lineage>
</organism>
<dbReference type="eggNOG" id="COG3011">
    <property type="taxonomic scope" value="Bacteria"/>
</dbReference>
<name>A3INM9_9CHRO</name>
<dbReference type="PANTHER" id="PTHR33639">
    <property type="entry name" value="THIOL-DISULFIDE OXIDOREDUCTASE DCC"/>
    <property type="match status" value="1"/>
</dbReference>
<evidence type="ECO:0000313" key="2">
    <source>
        <dbReference type="Proteomes" id="UP000003781"/>
    </source>
</evidence>
<comment type="caution">
    <text evidence="1">The sequence shown here is derived from an EMBL/GenBank/DDBJ whole genome shotgun (WGS) entry which is preliminary data.</text>
</comment>
<dbReference type="RefSeq" id="WP_008275000.1">
    <property type="nucleotide sequence ID" value="NZ_AAXW01000010.1"/>
</dbReference>
<dbReference type="OrthoDB" id="9785438at2"/>
<sequence>MVYHIIYDGNCNLCSTFTQLLAKFDQGNLFDYIPIQDEATLQQFSITSEDCEMGMILIDGDNEKRRWQGSDAAEEIVNLLPLGQAFITAYRSLPGMKWLGDKTYEQVRDNRYNWFGKRDKTYQSPYPFGCGERDNCSVSS</sequence>
<dbReference type="Proteomes" id="UP000003781">
    <property type="component" value="Unassembled WGS sequence"/>
</dbReference>
<keyword evidence="2" id="KW-1185">Reference proteome</keyword>
<dbReference type="Pfam" id="PF04134">
    <property type="entry name" value="DCC1-like"/>
    <property type="match status" value="1"/>
</dbReference>
<dbReference type="InterPro" id="IPR007263">
    <property type="entry name" value="DCC1-like"/>
</dbReference>
<reference evidence="1 2" key="1">
    <citation type="submission" date="2007-03" db="EMBL/GenBank/DDBJ databases">
        <authorList>
            <person name="Stal L."/>
            <person name="Ferriera S."/>
            <person name="Johnson J."/>
            <person name="Kravitz S."/>
            <person name="Beeson K."/>
            <person name="Sutton G."/>
            <person name="Rogers Y.-H."/>
            <person name="Friedman R."/>
            <person name="Frazier M."/>
            <person name="Venter J.C."/>
        </authorList>
    </citation>
    <scope>NUCLEOTIDE SEQUENCE [LARGE SCALE GENOMIC DNA]</scope>
    <source>
        <strain evidence="1 2">CCY0110</strain>
    </source>
</reference>